<dbReference type="Pfam" id="PF09660">
    <property type="entry name" value="DUF2397"/>
    <property type="match status" value="1"/>
</dbReference>
<reference evidence="1 2" key="1">
    <citation type="submission" date="2019-07" db="EMBL/GenBank/DDBJ databases">
        <authorList>
            <person name="Hibberd C M."/>
            <person name="Gehrig L. J."/>
            <person name="Chang H.-W."/>
            <person name="Venkatesh S."/>
        </authorList>
    </citation>
    <scope>NUCLEOTIDE SEQUENCE [LARGE SCALE GENOMIC DNA]</scope>
    <source>
        <strain evidence="1">Blautia_luti_SSTS_Bg7063</strain>
    </source>
</reference>
<organism evidence="1 2">
    <name type="scientific">Blautia luti</name>
    <dbReference type="NCBI Taxonomy" id="89014"/>
    <lineage>
        <taxon>Bacteria</taxon>
        <taxon>Bacillati</taxon>
        <taxon>Bacillota</taxon>
        <taxon>Clostridia</taxon>
        <taxon>Lachnospirales</taxon>
        <taxon>Lachnospiraceae</taxon>
        <taxon>Blautia</taxon>
    </lineage>
</organism>
<accession>A0A564W5L5</accession>
<dbReference type="Proteomes" id="UP000408482">
    <property type="component" value="Unassembled WGS sequence"/>
</dbReference>
<dbReference type="EMBL" id="CABHNW010000128">
    <property type="protein sequence ID" value="VUX39697.1"/>
    <property type="molecule type" value="Genomic_DNA"/>
</dbReference>
<proteinExistence type="predicted"/>
<dbReference type="InterPro" id="IPR013493">
    <property type="entry name" value="CHP02677"/>
</dbReference>
<dbReference type="RefSeq" id="WP_144094224.1">
    <property type="nucleotide sequence ID" value="NZ_CABHMX010000013.1"/>
</dbReference>
<evidence type="ECO:0000313" key="2">
    <source>
        <dbReference type="Proteomes" id="UP000408482"/>
    </source>
</evidence>
<evidence type="ECO:0000313" key="1">
    <source>
        <dbReference type="EMBL" id="VUX39697.1"/>
    </source>
</evidence>
<keyword evidence="2" id="KW-1185">Reference proteome</keyword>
<evidence type="ECO:0008006" key="3">
    <source>
        <dbReference type="Google" id="ProtNLM"/>
    </source>
</evidence>
<protein>
    <recommendedName>
        <fullName evidence="3">TIGR02677 family protein</fullName>
    </recommendedName>
</protein>
<name>A0A564W5L5_9FIRM</name>
<dbReference type="NCBIfam" id="TIGR02677">
    <property type="entry name" value="TIGR02677 family protein"/>
    <property type="match status" value="1"/>
</dbReference>
<sequence>MSNLEAINETSYLSVPNAPVYRKIMRCFYREYEKMNFKMYKEDIFQLLKQDDMFQDYTIEQLILDLDALVKWRNLTPIQDPGRVYTIAEYKNKQYQYTMSEYAVEIERMTVRLENLFVESGNLSTNFFVRIEKSLDEAEDMQNASLKDINEWWNLLQEDFKRLNQNYQDYLRDFYSGKSEQLMKSVEFIVHKDKFIKYLTEFIQEMQRHSRKIQRILEKNTSLLEDTLLEKVVQSELEIPHAVLEIRGNAEPSIRENVMGKWNSLKNWFLDSDRRECECKKVLRITNDVIRSIIQNAALIVQIQNWGISRKDDYKKFLELFLQCEDLNEARRLSAHAFGVQKIQHFKTLESREEDSINNSVYDEAPSGFLLKPHTRNYREKKDKRGFEDKSFQKMLQREAYLRQARQQKEIVMHYIKDNKITFSEIDEIVTEDTRTVFLQWITQANMNSQKTGRTEYGQEYRLIRKPEKCVLKCEDGNLVMPSYILEFK</sequence>
<gene>
    <name evidence="1" type="ORF">RSSSTS7063_00291</name>
</gene>
<dbReference type="AlphaFoldDB" id="A0A564W5L5"/>